<proteinExistence type="predicted"/>
<reference evidence="2 3" key="1">
    <citation type="submission" date="2020-05" db="EMBL/GenBank/DDBJ databases">
        <title>Gimesia benthica sp. nov., a novel planctomycete isolated from a deep-sea water sample of the Northwest Indian Ocean.</title>
        <authorList>
            <person name="Wang J."/>
            <person name="Ruan C."/>
            <person name="Song L."/>
            <person name="Zhu Y."/>
            <person name="Li A."/>
            <person name="Zheng X."/>
            <person name="Wang L."/>
            <person name="Lu Z."/>
            <person name="Huang Y."/>
            <person name="Du W."/>
            <person name="Zhou Y."/>
            <person name="Huang L."/>
            <person name="Dai X."/>
        </authorList>
    </citation>
    <scope>NUCLEOTIDE SEQUENCE [LARGE SCALE GENOMIC DNA]</scope>
    <source>
        <strain evidence="2 3">YYQ-30</strain>
    </source>
</reference>
<evidence type="ECO:0000259" key="1">
    <source>
        <dbReference type="PROSITE" id="PS50851"/>
    </source>
</evidence>
<gene>
    <name evidence="2" type="ORF">HMH01_06465</name>
</gene>
<dbReference type="GO" id="GO:0005829">
    <property type="term" value="C:cytosol"/>
    <property type="evidence" value="ECO:0007669"/>
    <property type="project" value="TreeGrafter"/>
</dbReference>
<dbReference type="Gene3D" id="2.40.50.180">
    <property type="entry name" value="CheA-289, Domain 4"/>
    <property type="match status" value="1"/>
</dbReference>
<dbReference type="Proteomes" id="UP000572377">
    <property type="component" value="Unassembled WGS sequence"/>
</dbReference>
<evidence type="ECO:0000313" key="3">
    <source>
        <dbReference type="Proteomes" id="UP000572377"/>
    </source>
</evidence>
<dbReference type="PROSITE" id="PS50851">
    <property type="entry name" value="CHEW"/>
    <property type="match status" value="1"/>
</dbReference>
<dbReference type="SMART" id="SM00260">
    <property type="entry name" value="CheW"/>
    <property type="match status" value="1"/>
</dbReference>
<name>A0A849L1F5_9RHOB</name>
<feature type="domain" description="CheW-like" evidence="1">
    <location>
        <begin position="4"/>
        <end position="148"/>
    </location>
</feature>
<evidence type="ECO:0000313" key="2">
    <source>
        <dbReference type="EMBL" id="NNU80077.1"/>
    </source>
</evidence>
<dbReference type="InterPro" id="IPR039315">
    <property type="entry name" value="CheW"/>
</dbReference>
<dbReference type="AlphaFoldDB" id="A0A849L1F5"/>
<dbReference type="InterPro" id="IPR002545">
    <property type="entry name" value="CheW-lke_dom"/>
</dbReference>
<dbReference type="GO" id="GO:0007165">
    <property type="term" value="P:signal transduction"/>
    <property type="evidence" value="ECO:0007669"/>
    <property type="project" value="InterPro"/>
</dbReference>
<dbReference type="PANTHER" id="PTHR22617:SF23">
    <property type="entry name" value="CHEMOTAXIS PROTEIN CHEW"/>
    <property type="match status" value="1"/>
</dbReference>
<organism evidence="2 3">
    <name type="scientific">Halovulum dunhuangense</name>
    <dbReference type="NCBI Taxonomy" id="1505036"/>
    <lineage>
        <taxon>Bacteria</taxon>
        <taxon>Pseudomonadati</taxon>
        <taxon>Pseudomonadota</taxon>
        <taxon>Alphaproteobacteria</taxon>
        <taxon>Rhodobacterales</taxon>
        <taxon>Paracoccaceae</taxon>
        <taxon>Halovulum</taxon>
    </lineage>
</organism>
<dbReference type="GO" id="GO:0006935">
    <property type="term" value="P:chemotaxis"/>
    <property type="evidence" value="ECO:0007669"/>
    <property type="project" value="InterPro"/>
</dbReference>
<sequence length="153" mass="16391">MAQISQYVTLSIAGEVLALPVDRVREILSPQPIARLPGAPSRFLGMIEVRDRGVPVLDLRLTLGLAPAEMDENTRIVVVNATIGDGDAPVGLMVDRVFEVTALDGDALEPPPEAAVGWRAEMIVGLGRRNGRFVTVLDFDRLFGTGELGLFAA</sequence>
<keyword evidence="3" id="KW-1185">Reference proteome</keyword>
<dbReference type="PANTHER" id="PTHR22617">
    <property type="entry name" value="CHEMOTAXIS SENSOR HISTIDINE KINASE-RELATED"/>
    <property type="match status" value="1"/>
</dbReference>
<dbReference type="RefSeq" id="WP_171323536.1">
    <property type="nucleotide sequence ID" value="NZ_JABFBC010000001.1"/>
</dbReference>
<dbReference type="Pfam" id="PF01584">
    <property type="entry name" value="CheW"/>
    <property type="match status" value="1"/>
</dbReference>
<dbReference type="SUPFAM" id="SSF50341">
    <property type="entry name" value="CheW-like"/>
    <property type="match status" value="1"/>
</dbReference>
<dbReference type="EMBL" id="JABFBC010000001">
    <property type="protein sequence ID" value="NNU80077.1"/>
    <property type="molecule type" value="Genomic_DNA"/>
</dbReference>
<protein>
    <submittedName>
        <fullName evidence="2">Chemotaxis protein CheW</fullName>
    </submittedName>
</protein>
<accession>A0A849L1F5</accession>
<dbReference type="Gene3D" id="2.30.30.40">
    <property type="entry name" value="SH3 Domains"/>
    <property type="match status" value="1"/>
</dbReference>
<dbReference type="InterPro" id="IPR036061">
    <property type="entry name" value="CheW-like_dom_sf"/>
</dbReference>
<comment type="caution">
    <text evidence="2">The sequence shown here is derived from an EMBL/GenBank/DDBJ whole genome shotgun (WGS) entry which is preliminary data.</text>
</comment>